<keyword evidence="5" id="KW-1185">Reference proteome</keyword>
<dbReference type="GO" id="GO:0006014">
    <property type="term" value="P:D-ribose metabolic process"/>
    <property type="evidence" value="ECO:0007669"/>
    <property type="project" value="TreeGrafter"/>
</dbReference>
<dbReference type="SUPFAM" id="SSF100950">
    <property type="entry name" value="NagB/RpiA/CoA transferase-like"/>
    <property type="match status" value="1"/>
</dbReference>
<feature type="active site" description="Proton acceptor" evidence="3">
    <location>
        <position position="105"/>
    </location>
</feature>
<sequence>MQNTDKEKKIAAKEAVQLIKDGMIIGIGTGSTVNYFIEELGKKVASGLKVKGVSSSTKSSDLARSYGIEIMDDFEGTMDIDVDGADQVDGNGNLIKGGGGALLREKIVAFNSRRVCIIVDREKMAGDRFGSFPLPVEVTPYFASGTIKHIEKLGSHCKLRQNGNFVTDNGNLIADCEFGKISDPCILEKKIKSIPGVVEVGLFVNMTSEIIVGSENSAKFIKLK</sequence>
<dbReference type="FunFam" id="3.40.50.1360:FF:000001">
    <property type="entry name" value="Ribose-5-phosphate isomerase A"/>
    <property type="match status" value="1"/>
</dbReference>
<dbReference type="Gene3D" id="3.40.50.1360">
    <property type="match status" value="1"/>
</dbReference>
<protein>
    <recommendedName>
        <fullName evidence="3">Ribose-5-phosphate isomerase A</fullName>
        <ecNumber evidence="3">5.3.1.6</ecNumber>
    </recommendedName>
    <alternativeName>
        <fullName evidence="3">Phosphoriboisomerase A</fullName>
        <shortName evidence="3">PRI</shortName>
    </alternativeName>
</protein>
<dbReference type="GO" id="GO:0009052">
    <property type="term" value="P:pentose-phosphate shunt, non-oxidative branch"/>
    <property type="evidence" value="ECO:0007669"/>
    <property type="project" value="UniProtKB-UniRule"/>
</dbReference>
<dbReference type="RefSeq" id="WP_393970643.1">
    <property type="nucleotide sequence ID" value="NZ_CP133772.1"/>
</dbReference>
<dbReference type="InterPro" id="IPR004788">
    <property type="entry name" value="Ribose5P_isomerase_type_A"/>
</dbReference>
<dbReference type="InterPro" id="IPR020672">
    <property type="entry name" value="Ribose5P_isomerase_typA_subgr"/>
</dbReference>
<dbReference type="Proteomes" id="UP001451606">
    <property type="component" value="Chromosome"/>
</dbReference>
<gene>
    <name evidence="3 4" type="primary">rpiA</name>
    <name evidence="4" type="ORF">OXIME_000868</name>
</gene>
<organism evidence="4 5">
    <name type="scientific">Oxyplasma meridianum</name>
    <dbReference type="NCBI Taxonomy" id="3073602"/>
    <lineage>
        <taxon>Archaea</taxon>
        <taxon>Methanobacteriati</taxon>
        <taxon>Thermoplasmatota</taxon>
        <taxon>Thermoplasmata</taxon>
        <taxon>Thermoplasmatales</taxon>
        <taxon>Thermoplasmataceae</taxon>
        <taxon>Oxyplasma</taxon>
    </lineage>
</organism>
<dbReference type="AlphaFoldDB" id="A0AAX4NHG2"/>
<dbReference type="KEGG" id="omr:OXIME_000868"/>
<dbReference type="GO" id="GO:0004751">
    <property type="term" value="F:ribose-5-phosphate isomerase activity"/>
    <property type="evidence" value="ECO:0007669"/>
    <property type="project" value="UniProtKB-UniRule"/>
</dbReference>
<evidence type="ECO:0000256" key="3">
    <source>
        <dbReference type="HAMAP-Rule" id="MF_00170"/>
    </source>
</evidence>
<proteinExistence type="inferred from homology"/>
<comment type="catalytic activity">
    <reaction evidence="1 3">
        <text>aldehydo-D-ribose 5-phosphate = D-ribulose 5-phosphate</text>
        <dbReference type="Rhea" id="RHEA:14657"/>
        <dbReference type="ChEBI" id="CHEBI:58121"/>
        <dbReference type="ChEBI" id="CHEBI:58273"/>
        <dbReference type="EC" id="5.3.1.6"/>
    </reaction>
</comment>
<dbReference type="CDD" id="cd01398">
    <property type="entry name" value="RPI_A"/>
    <property type="match status" value="1"/>
</dbReference>
<keyword evidence="2 3" id="KW-0413">Isomerase</keyword>
<dbReference type="GO" id="GO:0005829">
    <property type="term" value="C:cytosol"/>
    <property type="evidence" value="ECO:0007669"/>
    <property type="project" value="TreeGrafter"/>
</dbReference>
<feature type="binding site" evidence="3">
    <location>
        <begin position="96"/>
        <end position="99"/>
    </location>
    <ligand>
        <name>substrate</name>
    </ligand>
</feature>
<feature type="binding site" evidence="3">
    <location>
        <position position="123"/>
    </location>
    <ligand>
        <name>substrate</name>
    </ligand>
</feature>
<dbReference type="PANTHER" id="PTHR11934">
    <property type="entry name" value="RIBOSE-5-PHOSPHATE ISOMERASE"/>
    <property type="match status" value="1"/>
</dbReference>
<dbReference type="NCBIfam" id="TIGR00021">
    <property type="entry name" value="rpiA"/>
    <property type="match status" value="1"/>
</dbReference>
<comment type="pathway">
    <text evidence="3">Carbohydrate degradation; pentose phosphate pathway; D-ribose 5-phosphate from D-ribulose 5-phosphate (non-oxidative stage): step 1/1.</text>
</comment>
<evidence type="ECO:0000313" key="4">
    <source>
        <dbReference type="EMBL" id="WYY00302.1"/>
    </source>
</evidence>
<reference evidence="4 5" key="1">
    <citation type="submission" date="2023-09" db="EMBL/GenBank/DDBJ databases">
        <authorList>
            <person name="Golyshina O.V."/>
            <person name="Lunev E.A."/>
            <person name="Bargiela R."/>
            <person name="Gaines M.C."/>
            <person name="Daum B."/>
            <person name="Bale N.J."/>
            <person name="Koenen M."/>
            <person name="Sinninghe Damst J.S."/>
            <person name="Yakimov M."/>
            <person name="Golyshin P.N."/>
        </authorList>
    </citation>
    <scope>NUCLEOTIDE SEQUENCE [LARGE SCALE GENOMIC DNA]</scope>
    <source>
        <strain evidence="4 5">M1</strain>
    </source>
</reference>
<comment type="similarity">
    <text evidence="3">Belongs to the ribose 5-phosphate isomerase family.</text>
</comment>
<comment type="function">
    <text evidence="3">Catalyzes the reversible conversion of ribose-5-phosphate to ribulose 5-phosphate.</text>
</comment>
<evidence type="ECO:0000256" key="1">
    <source>
        <dbReference type="ARBA" id="ARBA00001713"/>
    </source>
</evidence>
<dbReference type="InterPro" id="IPR037171">
    <property type="entry name" value="NagB/RpiA_transferase-like"/>
</dbReference>
<accession>A0AAX4NHG2</accession>
<feature type="binding site" evidence="3">
    <location>
        <begin position="29"/>
        <end position="32"/>
    </location>
    <ligand>
        <name>substrate</name>
    </ligand>
</feature>
<comment type="subunit">
    <text evidence="3">Homodimer.</text>
</comment>
<name>A0AAX4NHG2_9ARCH</name>
<dbReference type="Pfam" id="PF06026">
    <property type="entry name" value="Rib_5-P_isom_A"/>
    <property type="match status" value="1"/>
</dbReference>
<dbReference type="SUPFAM" id="SSF75445">
    <property type="entry name" value="D-ribose-5-phosphate isomerase (RpiA), lid domain"/>
    <property type="match status" value="1"/>
</dbReference>
<evidence type="ECO:0000256" key="2">
    <source>
        <dbReference type="ARBA" id="ARBA00023235"/>
    </source>
</evidence>
<evidence type="ECO:0000313" key="5">
    <source>
        <dbReference type="Proteomes" id="UP001451606"/>
    </source>
</evidence>
<dbReference type="GeneID" id="95967603"/>
<dbReference type="EC" id="5.3.1.6" evidence="3"/>
<dbReference type="HAMAP" id="MF_00170">
    <property type="entry name" value="Rib_5P_isom_A"/>
    <property type="match status" value="1"/>
</dbReference>
<dbReference type="Gene3D" id="3.30.70.260">
    <property type="match status" value="1"/>
</dbReference>
<dbReference type="EMBL" id="CP133772">
    <property type="protein sequence ID" value="WYY00302.1"/>
    <property type="molecule type" value="Genomic_DNA"/>
</dbReference>
<dbReference type="NCBIfam" id="NF001924">
    <property type="entry name" value="PRK00702.1"/>
    <property type="match status" value="1"/>
</dbReference>
<dbReference type="PANTHER" id="PTHR11934:SF0">
    <property type="entry name" value="RIBOSE-5-PHOSPHATE ISOMERASE"/>
    <property type="match status" value="1"/>
</dbReference>
<feature type="binding site" evidence="3">
    <location>
        <begin position="83"/>
        <end position="86"/>
    </location>
    <ligand>
        <name>substrate</name>
    </ligand>
</feature>